<dbReference type="Proteomes" id="UP000499080">
    <property type="component" value="Unassembled WGS sequence"/>
</dbReference>
<accession>A0A4Y2APV0</accession>
<evidence type="ECO:0000313" key="2">
    <source>
        <dbReference type="Proteomes" id="UP000499080"/>
    </source>
</evidence>
<protein>
    <submittedName>
        <fullName evidence="1">Uncharacterized protein</fullName>
    </submittedName>
</protein>
<comment type="caution">
    <text evidence="1">The sequence shown here is derived from an EMBL/GenBank/DDBJ whole genome shotgun (WGS) entry which is preliminary data.</text>
</comment>
<name>A0A4Y2APV0_ARAVE</name>
<dbReference type="AlphaFoldDB" id="A0A4Y2APV0"/>
<evidence type="ECO:0000313" key="1">
    <source>
        <dbReference type="EMBL" id="GBL81246.1"/>
    </source>
</evidence>
<keyword evidence="2" id="KW-1185">Reference proteome</keyword>
<organism evidence="1 2">
    <name type="scientific">Araneus ventricosus</name>
    <name type="common">Orbweaver spider</name>
    <name type="synonym">Epeira ventricosa</name>
    <dbReference type="NCBI Taxonomy" id="182803"/>
    <lineage>
        <taxon>Eukaryota</taxon>
        <taxon>Metazoa</taxon>
        <taxon>Ecdysozoa</taxon>
        <taxon>Arthropoda</taxon>
        <taxon>Chelicerata</taxon>
        <taxon>Arachnida</taxon>
        <taxon>Araneae</taxon>
        <taxon>Araneomorphae</taxon>
        <taxon>Entelegynae</taxon>
        <taxon>Araneoidea</taxon>
        <taxon>Araneidae</taxon>
        <taxon>Araneus</taxon>
    </lineage>
</organism>
<proteinExistence type="predicted"/>
<dbReference type="EMBL" id="BGPR01000025">
    <property type="protein sequence ID" value="GBL81246.1"/>
    <property type="molecule type" value="Genomic_DNA"/>
</dbReference>
<sequence length="91" mass="10458">MINVKHYYANIEQSSRQYLNRGILDFPVERSQVTRQIDGDILLESQHLTARTNSSHLTDRPELHAMNIKLHHDNASPNAAHMTVQKIGQLE</sequence>
<reference evidence="1 2" key="1">
    <citation type="journal article" date="2019" name="Sci. Rep.">
        <title>Orb-weaving spider Araneus ventricosus genome elucidates the spidroin gene catalogue.</title>
        <authorList>
            <person name="Kono N."/>
            <person name="Nakamura H."/>
            <person name="Ohtoshi R."/>
            <person name="Moran D.A.P."/>
            <person name="Shinohara A."/>
            <person name="Yoshida Y."/>
            <person name="Fujiwara M."/>
            <person name="Mori M."/>
            <person name="Tomita M."/>
            <person name="Arakawa K."/>
        </authorList>
    </citation>
    <scope>NUCLEOTIDE SEQUENCE [LARGE SCALE GENOMIC DNA]</scope>
</reference>
<gene>
    <name evidence="1" type="ORF">AVEN_143574_1</name>
</gene>